<evidence type="ECO:0000313" key="7">
    <source>
        <dbReference type="Proteomes" id="UP000838102"/>
    </source>
</evidence>
<gene>
    <name evidence="6" type="ORF">LMG032447_00388</name>
</gene>
<organism evidence="6 7">
    <name type="scientific">Convivina praedatoris</name>
    <dbReference type="NCBI Taxonomy" id="2880963"/>
    <lineage>
        <taxon>Bacteria</taxon>
        <taxon>Bacillati</taxon>
        <taxon>Bacillota</taxon>
        <taxon>Bacilli</taxon>
        <taxon>Lactobacillales</taxon>
        <taxon>Lactobacillaceae</taxon>
        <taxon>Convivina</taxon>
    </lineage>
</organism>
<evidence type="ECO:0000256" key="1">
    <source>
        <dbReference type="ARBA" id="ARBA00004196"/>
    </source>
</evidence>
<name>A0ABM9D0G1_9LACO</name>
<feature type="domain" description="Solute-binding protein family 3/N-terminal" evidence="5">
    <location>
        <begin position="38"/>
        <end position="258"/>
    </location>
</feature>
<dbReference type="SUPFAM" id="SSF53850">
    <property type="entry name" value="Periplasmic binding protein-like II"/>
    <property type="match status" value="1"/>
</dbReference>
<dbReference type="Gene3D" id="3.40.190.10">
    <property type="entry name" value="Periplasmic binding protein-like II"/>
    <property type="match status" value="2"/>
</dbReference>
<accession>A0ABM9D0G1</accession>
<dbReference type="PANTHER" id="PTHR35936">
    <property type="entry name" value="MEMBRANE-BOUND LYTIC MUREIN TRANSGLYCOSYLASE F"/>
    <property type="match status" value="1"/>
</dbReference>
<evidence type="ECO:0000313" key="6">
    <source>
        <dbReference type="EMBL" id="CAH1851720.1"/>
    </source>
</evidence>
<dbReference type="InterPro" id="IPR018313">
    <property type="entry name" value="SBP_3_CS"/>
</dbReference>
<protein>
    <submittedName>
        <fullName evidence="6">Amino-acid ABC transporter-binding protein</fullName>
    </submittedName>
</protein>
<comment type="similarity">
    <text evidence="2 4">Belongs to the bacterial solute-binding protein 3 family.</text>
</comment>
<dbReference type="SMART" id="SM00062">
    <property type="entry name" value="PBPb"/>
    <property type="match status" value="1"/>
</dbReference>
<sequence length="262" mass="28601">MKKVVILLVGILVVVGGIIGITRYYGQSSQSETITKGTLTVGLEGTYAPFSYREGGKLTGYEVDVAQAVGDKLHLKTKFVQTKWDSLIAGLGSNRYDVVMNNVGITPERKKTYRLATPYIYPKTVLIKRSDDQSLTNLESIKGKKMAQSTTSNYGQIARDHGAEIVAVPGIVEAMNLITTNRAEGSLNDLGAFAAWQKQNPNANLTTVDISSEVKSQPSGPLLKKENVKLEKDISKAIEELEKDGTLTKLSKKYFGTDLSHE</sequence>
<dbReference type="RefSeq" id="WP_248705834.1">
    <property type="nucleotide sequence ID" value="NZ_CAKOET010000002.1"/>
</dbReference>
<dbReference type="PANTHER" id="PTHR35936:SF19">
    <property type="entry name" value="AMINO-ACID-BINDING PROTEIN YXEM-RELATED"/>
    <property type="match status" value="1"/>
</dbReference>
<reference evidence="6" key="1">
    <citation type="submission" date="2022-03" db="EMBL/GenBank/DDBJ databases">
        <authorList>
            <person name="Hettiarachchi G."/>
        </authorList>
    </citation>
    <scope>NUCLEOTIDE SEQUENCE</scope>
    <source>
        <strain evidence="6">LMG 32447</strain>
    </source>
</reference>
<keyword evidence="3" id="KW-0732">Signal</keyword>
<evidence type="ECO:0000256" key="3">
    <source>
        <dbReference type="ARBA" id="ARBA00022729"/>
    </source>
</evidence>
<dbReference type="PROSITE" id="PS01039">
    <property type="entry name" value="SBP_BACTERIAL_3"/>
    <property type="match status" value="1"/>
</dbReference>
<dbReference type="Proteomes" id="UP000838102">
    <property type="component" value="Unassembled WGS sequence"/>
</dbReference>
<proteinExistence type="inferred from homology"/>
<evidence type="ECO:0000259" key="5">
    <source>
        <dbReference type="SMART" id="SM00062"/>
    </source>
</evidence>
<dbReference type="EMBL" id="CAKOEU010000002">
    <property type="protein sequence ID" value="CAH1851720.1"/>
    <property type="molecule type" value="Genomic_DNA"/>
</dbReference>
<evidence type="ECO:0000256" key="2">
    <source>
        <dbReference type="ARBA" id="ARBA00010333"/>
    </source>
</evidence>
<dbReference type="Pfam" id="PF00497">
    <property type="entry name" value="SBP_bac_3"/>
    <property type="match status" value="1"/>
</dbReference>
<evidence type="ECO:0000256" key="4">
    <source>
        <dbReference type="RuleBase" id="RU003744"/>
    </source>
</evidence>
<comment type="subcellular location">
    <subcellularLocation>
        <location evidence="1">Cell envelope</location>
    </subcellularLocation>
</comment>
<keyword evidence="7" id="KW-1185">Reference proteome</keyword>
<dbReference type="InterPro" id="IPR001638">
    <property type="entry name" value="Solute-binding_3/MltF_N"/>
</dbReference>
<comment type="caution">
    <text evidence="6">The sequence shown here is derived from an EMBL/GenBank/DDBJ whole genome shotgun (WGS) entry which is preliminary data.</text>
</comment>